<gene>
    <name evidence="2" type="ORF">GCM10009802_48300</name>
</gene>
<name>A0ABN2Z969_9ACTN</name>
<organism evidence="2 3">
    <name type="scientific">Streptomyces synnematoformans</name>
    <dbReference type="NCBI Taxonomy" id="415721"/>
    <lineage>
        <taxon>Bacteria</taxon>
        <taxon>Bacillati</taxon>
        <taxon>Actinomycetota</taxon>
        <taxon>Actinomycetes</taxon>
        <taxon>Kitasatosporales</taxon>
        <taxon>Streptomycetaceae</taxon>
        <taxon>Streptomyces</taxon>
    </lineage>
</organism>
<evidence type="ECO:0000313" key="3">
    <source>
        <dbReference type="Proteomes" id="UP001500443"/>
    </source>
</evidence>
<accession>A0ABN2Z969</accession>
<reference evidence="2 3" key="1">
    <citation type="journal article" date="2019" name="Int. J. Syst. Evol. Microbiol.">
        <title>The Global Catalogue of Microorganisms (GCM) 10K type strain sequencing project: providing services to taxonomists for standard genome sequencing and annotation.</title>
        <authorList>
            <consortium name="The Broad Institute Genomics Platform"/>
            <consortium name="The Broad Institute Genome Sequencing Center for Infectious Disease"/>
            <person name="Wu L."/>
            <person name="Ma J."/>
        </authorList>
    </citation>
    <scope>NUCLEOTIDE SEQUENCE [LARGE SCALE GENOMIC DNA]</scope>
    <source>
        <strain evidence="2 3">JCM 15481</strain>
    </source>
</reference>
<dbReference type="RefSeq" id="WP_344292105.1">
    <property type="nucleotide sequence ID" value="NZ_BAAAPF010000198.1"/>
</dbReference>
<evidence type="ECO:0000256" key="1">
    <source>
        <dbReference type="SAM" id="MobiDB-lite"/>
    </source>
</evidence>
<comment type="caution">
    <text evidence="2">The sequence shown here is derived from an EMBL/GenBank/DDBJ whole genome shotgun (WGS) entry which is preliminary data.</text>
</comment>
<evidence type="ECO:0000313" key="2">
    <source>
        <dbReference type="EMBL" id="GAA2138669.1"/>
    </source>
</evidence>
<protein>
    <submittedName>
        <fullName evidence="2">Uncharacterized protein</fullName>
    </submittedName>
</protein>
<keyword evidence="3" id="KW-1185">Reference proteome</keyword>
<sequence length="125" mass="13282">MDPTSLETVQAAVTAAAQGGGSEAGRQAWASLASLVRRAFGRDTEEPEGPPLPLEPGDESQIRSLSALIYARALQDQGFAAAFAEWRRQNEVALTPTQVTHNVVGGHAQVTNLVQGQNVTWNTNT</sequence>
<proteinExistence type="predicted"/>
<dbReference type="EMBL" id="BAAAPF010000198">
    <property type="protein sequence ID" value="GAA2138669.1"/>
    <property type="molecule type" value="Genomic_DNA"/>
</dbReference>
<feature type="region of interest" description="Disordered" evidence="1">
    <location>
        <begin position="40"/>
        <end position="59"/>
    </location>
</feature>
<dbReference type="Proteomes" id="UP001500443">
    <property type="component" value="Unassembled WGS sequence"/>
</dbReference>